<evidence type="ECO:0000313" key="2">
    <source>
        <dbReference type="Proteomes" id="UP000295689"/>
    </source>
</evidence>
<keyword evidence="2" id="KW-1185">Reference proteome</keyword>
<dbReference type="RefSeq" id="WP_158287146.1">
    <property type="nucleotide sequence ID" value="NZ_JABUHM010000011.1"/>
</dbReference>
<evidence type="ECO:0000313" key="1">
    <source>
        <dbReference type="EMBL" id="TCN22743.1"/>
    </source>
</evidence>
<organism evidence="1 2">
    <name type="scientific">Mesobacillus foraminis</name>
    <dbReference type="NCBI Taxonomy" id="279826"/>
    <lineage>
        <taxon>Bacteria</taxon>
        <taxon>Bacillati</taxon>
        <taxon>Bacillota</taxon>
        <taxon>Bacilli</taxon>
        <taxon>Bacillales</taxon>
        <taxon>Bacillaceae</taxon>
        <taxon>Mesobacillus</taxon>
    </lineage>
</organism>
<reference evidence="1 2" key="1">
    <citation type="journal article" date="2015" name="Stand. Genomic Sci.">
        <title>Genomic Encyclopedia of Bacterial and Archaeal Type Strains, Phase III: the genomes of soil and plant-associated and newly described type strains.</title>
        <authorList>
            <person name="Whitman W.B."/>
            <person name="Woyke T."/>
            <person name="Klenk H.P."/>
            <person name="Zhou Y."/>
            <person name="Lilburn T.G."/>
            <person name="Beck B.J."/>
            <person name="De Vos P."/>
            <person name="Vandamme P."/>
            <person name="Eisen J.A."/>
            <person name="Garrity G."/>
            <person name="Hugenholtz P."/>
            <person name="Kyrpides N.C."/>
        </authorList>
    </citation>
    <scope>NUCLEOTIDE SEQUENCE [LARGE SCALE GENOMIC DNA]</scope>
    <source>
        <strain evidence="1 2">CV53</strain>
    </source>
</reference>
<dbReference type="EMBL" id="SLVV01000010">
    <property type="protein sequence ID" value="TCN22743.1"/>
    <property type="molecule type" value="Genomic_DNA"/>
</dbReference>
<dbReference type="Proteomes" id="UP000295689">
    <property type="component" value="Unassembled WGS sequence"/>
</dbReference>
<protein>
    <submittedName>
        <fullName evidence="1">Uncharacterized protein</fullName>
    </submittedName>
</protein>
<proteinExistence type="predicted"/>
<name>A0A4R2B8U7_9BACI</name>
<comment type="caution">
    <text evidence="1">The sequence shown here is derived from an EMBL/GenBank/DDBJ whole genome shotgun (WGS) entry which is preliminary data.</text>
</comment>
<sequence>MFVAWLITVSLFLICISATFIIINGLKEKDQYDLVVLHSQYKNITINNKGIKKLSA</sequence>
<gene>
    <name evidence="1" type="ORF">EV146_110229</name>
</gene>
<dbReference type="AlphaFoldDB" id="A0A4R2B8U7"/>
<accession>A0A4R2B8U7</accession>